<comment type="caution">
    <text evidence="6">The sequence shown here is derived from an EMBL/GenBank/DDBJ whole genome shotgun (WGS) entry which is preliminary data.</text>
</comment>
<reference evidence="6 7" key="1">
    <citation type="journal article" date="2019" name="Int. J. Syst. Evol. Microbiol.">
        <title>The Global Catalogue of Microorganisms (GCM) 10K type strain sequencing project: providing services to taxonomists for standard genome sequencing and annotation.</title>
        <authorList>
            <consortium name="The Broad Institute Genomics Platform"/>
            <consortium name="The Broad Institute Genome Sequencing Center for Infectious Disease"/>
            <person name="Wu L."/>
            <person name="Ma J."/>
        </authorList>
    </citation>
    <scope>NUCLEOTIDE SEQUENCE [LARGE SCALE GENOMIC DNA]</scope>
    <source>
        <strain evidence="6 7">JCM 12762</strain>
    </source>
</reference>
<feature type="domain" description="Aldehyde dehydrogenase" evidence="5">
    <location>
        <begin position="27"/>
        <end position="484"/>
    </location>
</feature>
<evidence type="ECO:0000256" key="4">
    <source>
        <dbReference type="SAM" id="Phobius"/>
    </source>
</evidence>
<dbReference type="InterPro" id="IPR029510">
    <property type="entry name" value="Ald_DH_CS_GLU"/>
</dbReference>
<name>A0ABN1W3Z9_9MICO</name>
<dbReference type="PANTHER" id="PTHR11699">
    <property type="entry name" value="ALDEHYDE DEHYDROGENASE-RELATED"/>
    <property type="match status" value="1"/>
</dbReference>
<evidence type="ECO:0000256" key="3">
    <source>
        <dbReference type="RuleBase" id="RU003345"/>
    </source>
</evidence>
<gene>
    <name evidence="6" type="ORF">GCM10009655_28080</name>
</gene>
<evidence type="ECO:0000313" key="7">
    <source>
        <dbReference type="Proteomes" id="UP001500943"/>
    </source>
</evidence>
<sequence>MSPNTLAALVGARRRDALVAQLSLTSSDTATVIAPFTGQPLHELPLSSISDVQDAAASARQAQRAWKSAGFAHRRRVLLRAHDLLLERREELLDLLQTESGKTRGQAFEEIFQAATVTRYYALSAQRVLSTKRRRAGIPLLMSTRVSYSPKQLIGVVTPWNYPIALGTMDIVPALAAGSAVIQKIDNQGALSMLATREAYIDAGVPAEVWPIVTGPGSKVGNAVIDSCDYVCFTGSTPTGTKVGERAAGRLIGASLELGGKNPLLVLADADPARAAADAVYACYASMGQLCVSIERIYVHESIATEFTREFATRVTDLNQTAALDFSGDVGSLTSAAQLERVQQHVDDALAKGAIVHAGGYARPEIGPYFFAPTVLSNVTEDMQCYANETFGPVVAIATVASDAEAIDRANDSDFGLNASIFSGSIAHARRLADRLDAGSVNINEGYRGSFSSVDAPMGGMKSSGLGRRNGPEGILRFVQSRTVSQSNGILQLPRTGAEWAAMAGIMITLLSVLKFLRQR</sequence>
<evidence type="ECO:0000256" key="2">
    <source>
        <dbReference type="PROSITE-ProRule" id="PRU10007"/>
    </source>
</evidence>
<organism evidence="6 7">
    <name type="scientific">Rhodoglobus aureus</name>
    <dbReference type="NCBI Taxonomy" id="191497"/>
    <lineage>
        <taxon>Bacteria</taxon>
        <taxon>Bacillati</taxon>
        <taxon>Actinomycetota</taxon>
        <taxon>Actinomycetes</taxon>
        <taxon>Micrococcales</taxon>
        <taxon>Microbacteriaceae</taxon>
        <taxon>Rhodoglobus</taxon>
    </lineage>
</organism>
<evidence type="ECO:0000313" key="6">
    <source>
        <dbReference type="EMBL" id="GAA1227791.1"/>
    </source>
</evidence>
<keyword evidence="7" id="KW-1185">Reference proteome</keyword>
<proteinExistence type="inferred from homology"/>
<dbReference type="Gene3D" id="3.40.309.10">
    <property type="entry name" value="Aldehyde Dehydrogenase, Chain A, domain 2"/>
    <property type="match status" value="1"/>
</dbReference>
<keyword evidence="4" id="KW-0472">Membrane</keyword>
<dbReference type="Proteomes" id="UP001500943">
    <property type="component" value="Unassembled WGS sequence"/>
</dbReference>
<accession>A0ABN1W3Z9</accession>
<feature type="transmembrane region" description="Helical" evidence="4">
    <location>
        <begin position="500"/>
        <end position="517"/>
    </location>
</feature>
<dbReference type="InterPro" id="IPR016163">
    <property type="entry name" value="Ald_DH_C"/>
</dbReference>
<dbReference type="Pfam" id="PF00171">
    <property type="entry name" value="Aldedh"/>
    <property type="match status" value="1"/>
</dbReference>
<evidence type="ECO:0000256" key="1">
    <source>
        <dbReference type="ARBA" id="ARBA00023002"/>
    </source>
</evidence>
<keyword evidence="4" id="KW-0812">Transmembrane</keyword>
<dbReference type="EMBL" id="BAAAKW010000070">
    <property type="protein sequence ID" value="GAA1227791.1"/>
    <property type="molecule type" value="Genomic_DNA"/>
</dbReference>
<dbReference type="NCBIfam" id="NF006916">
    <property type="entry name" value="PRK09407.1"/>
    <property type="match status" value="1"/>
</dbReference>
<feature type="active site" evidence="2">
    <location>
        <position position="257"/>
    </location>
</feature>
<dbReference type="InterPro" id="IPR016162">
    <property type="entry name" value="Ald_DH_N"/>
</dbReference>
<evidence type="ECO:0000259" key="5">
    <source>
        <dbReference type="Pfam" id="PF00171"/>
    </source>
</evidence>
<dbReference type="Gene3D" id="3.40.605.10">
    <property type="entry name" value="Aldehyde Dehydrogenase, Chain A, domain 1"/>
    <property type="match status" value="1"/>
</dbReference>
<dbReference type="PROSITE" id="PS00687">
    <property type="entry name" value="ALDEHYDE_DEHYDR_GLU"/>
    <property type="match status" value="1"/>
</dbReference>
<protein>
    <submittedName>
        <fullName evidence="6">Succinic semialdehyde dehydrogenase</fullName>
    </submittedName>
</protein>
<dbReference type="InterPro" id="IPR016161">
    <property type="entry name" value="Ald_DH/histidinol_DH"/>
</dbReference>
<dbReference type="InterPro" id="IPR015590">
    <property type="entry name" value="Aldehyde_DH_dom"/>
</dbReference>
<comment type="similarity">
    <text evidence="3">Belongs to the aldehyde dehydrogenase family.</text>
</comment>
<keyword evidence="1 3" id="KW-0560">Oxidoreductase</keyword>
<dbReference type="SUPFAM" id="SSF53720">
    <property type="entry name" value="ALDH-like"/>
    <property type="match status" value="1"/>
</dbReference>
<dbReference type="RefSeq" id="WP_343926802.1">
    <property type="nucleotide sequence ID" value="NZ_BAAAKW010000070.1"/>
</dbReference>
<keyword evidence="4" id="KW-1133">Transmembrane helix</keyword>